<evidence type="ECO:0000256" key="2">
    <source>
        <dbReference type="ARBA" id="ARBA00001966"/>
    </source>
</evidence>
<name>A0AA94XRC9_9MICC</name>
<dbReference type="Proteomes" id="UP001060018">
    <property type="component" value="Chromosome"/>
</dbReference>
<evidence type="ECO:0000256" key="3">
    <source>
        <dbReference type="ARBA" id="ARBA00007523"/>
    </source>
</evidence>
<dbReference type="SUPFAM" id="SSF142019">
    <property type="entry name" value="Nqo1 FMN-binding domain-like"/>
    <property type="match status" value="1"/>
</dbReference>
<dbReference type="InterPro" id="IPR011538">
    <property type="entry name" value="Nuo51_FMN-bd"/>
</dbReference>
<dbReference type="PANTHER" id="PTHR11780">
    <property type="entry name" value="NADH-UBIQUINONE OXIDOREDUCTASE FLAVOPROTEIN 1 NDUFV1"/>
    <property type="match status" value="1"/>
</dbReference>
<dbReference type="Gene3D" id="3.40.50.11540">
    <property type="entry name" value="NADH-ubiquinone oxidoreductase 51kDa subunit"/>
    <property type="match status" value="1"/>
</dbReference>
<dbReference type="InterPro" id="IPR050837">
    <property type="entry name" value="ComplexI_51kDa_subunit"/>
</dbReference>
<comment type="similarity">
    <text evidence="3">Belongs to the complex I 51 kDa subunit family.</text>
</comment>
<dbReference type="PANTHER" id="PTHR11780:SF10">
    <property type="entry name" value="NADH DEHYDROGENASE [UBIQUINONE] FLAVOPROTEIN 1, MITOCHONDRIAL"/>
    <property type="match status" value="1"/>
</dbReference>
<dbReference type="Gene3D" id="1.20.1440.230">
    <property type="entry name" value="NADH-ubiquinone oxidoreductase 51kDa subunit, iron-sulphur binding domain"/>
    <property type="match status" value="1"/>
</dbReference>
<dbReference type="Pfam" id="PF01512">
    <property type="entry name" value="Complex1_51K"/>
    <property type="match status" value="1"/>
</dbReference>
<evidence type="ECO:0000256" key="6">
    <source>
        <dbReference type="ARBA" id="ARBA00022643"/>
    </source>
</evidence>
<dbReference type="EMBL" id="CP102487">
    <property type="protein sequence ID" value="UUX58473.1"/>
    <property type="molecule type" value="Genomic_DNA"/>
</dbReference>
<feature type="domain" description="NADH-ubiquinone oxidoreductase 51kDa subunit FMN-binding" evidence="10">
    <location>
        <begin position="52"/>
        <end position="206"/>
    </location>
</feature>
<keyword evidence="7" id="KW-0479">Metal-binding</keyword>
<sequence length="412" mass="43601">MTTTIPTMHSGVLEEPRLLAAGPDARWTEHLECFGPLPPTTSDQQILAEWDASGLAGRGGGAFPTARKIAAVQRSAARTRRAPVVIGNGSEGEPLSCKDQLLLVHAPHLVLDGLLLTARILGASHSWLAAKSGVHPRLLEALAERGENSVALHATDSHFLAGQATAVISSLEGGPSLPRHPAGHLSDAGLAGAPTLLVNVETLAHLALIARYSAAWFQTAGTAADPGSRLLTIHDQGRYQVHEVHGSSDLSLVLEQLQISAANIQAVLVGGYHGQWTKDPRIQLAAANDVHRRPVALAAGAGVIEVLRHDACPLERTSQIIDYLARSSARQCGPCLHGLPTLARDFQALAQRRANAQLPEQIRRLGALVTGRGSCHHPDASARLAISTLQVFGDEVAAHRSGTCLHTTQEQR</sequence>
<accession>A0AA94XRC9</accession>
<evidence type="ECO:0000256" key="4">
    <source>
        <dbReference type="ARBA" id="ARBA00022485"/>
    </source>
</evidence>
<feature type="domain" description="NADH-ubiquinone oxidoreductase 51kDa subunit iron-sulphur binding" evidence="11">
    <location>
        <begin position="318"/>
        <end position="399"/>
    </location>
</feature>
<gene>
    <name evidence="12" type="ORF">NUH22_14400</name>
</gene>
<dbReference type="GO" id="GO:0051539">
    <property type="term" value="F:4 iron, 4 sulfur cluster binding"/>
    <property type="evidence" value="ECO:0007669"/>
    <property type="project" value="UniProtKB-KW"/>
</dbReference>
<evidence type="ECO:0000256" key="7">
    <source>
        <dbReference type="ARBA" id="ARBA00022723"/>
    </source>
</evidence>
<evidence type="ECO:0000259" key="10">
    <source>
        <dbReference type="Pfam" id="PF01512"/>
    </source>
</evidence>
<keyword evidence="5" id="KW-0285">Flavoprotein</keyword>
<evidence type="ECO:0000313" key="13">
    <source>
        <dbReference type="Proteomes" id="UP001060018"/>
    </source>
</evidence>
<evidence type="ECO:0008006" key="14">
    <source>
        <dbReference type="Google" id="ProtNLM"/>
    </source>
</evidence>
<evidence type="ECO:0000313" key="12">
    <source>
        <dbReference type="EMBL" id="UUX58473.1"/>
    </source>
</evidence>
<evidence type="ECO:0000256" key="1">
    <source>
        <dbReference type="ARBA" id="ARBA00001917"/>
    </source>
</evidence>
<proteinExistence type="inferred from homology"/>
<keyword evidence="9" id="KW-0411">Iron-sulfur</keyword>
<reference evidence="12" key="1">
    <citation type="journal article" date="2022" name="Pest Manag. Sci.">
        <title>Glutamicibacter halophytocola-mediated host fitness of potato tuber moth on Solanaceae crops.</title>
        <authorList>
            <person name="Wang W."/>
            <person name="Xiao G."/>
            <person name="Du G."/>
            <person name="Chang L."/>
            <person name="Yang Y."/>
            <person name="Ye J."/>
            <person name="Chen B."/>
        </authorList>
    </citation>
    <scope>NUCLEOTIDE SEQUENCE</scope>
    <source>
        <strain evidence="12">S2</strain>
    </source>
</reference>
<keyword evidence="8" id="KW-0408">Iron</keyword>
<dbReference type="SUPFAM" id="SSF140490">
    <property type="entry name" value="Nqo1C-terminal domain-like"/>
    <property type="match status" value="1"/>
</dbReference>
<dbReference type="InterPro" id="IPR037225">
    <property type="entry name" value="Nuo51_FMN-bd_sf"/>
</dbReference>
<dbReference type="InterPro" id="IPR037207">
    <property type="entry name" value="Nuop51_4Fe4S-bd_sf"/>
</dbReference>
<dbReference type="InterPro" id="IPR019575">
    <property type="entry name" value="Nuop51_4Fe4S-bd"/>
</dbReference>
<dbReference type="Pfam" id="PF10589">
    <property type="entry name" value="NADH_4Fe-4S"/>
    <property type="match status" value="1"/>
</dbReference>
<comment type="cofactor">
    <cofactor evidence="2">
        <name>[4Fe-4S] cluster</name>
        <dbReference type="ChEBI" id="CHEBI:49883"/>
    </cofactor>
</comment>
<organism evidence="12 13">
    <name type="scientific">Glutamicibacter halophytocola</name>
    <dbReference type="NCBI Taxonomy" id="1933880"/>
    <lineage>
        <taxon>Bacteria</taxon>
        <taxon>Bacillati</taxon>
        <taxon>Actinomycetota</taxon>
        <taxon>Actinomycetes</taxon>
        <taxon>Micrococcales</taxon>
        <taxon>Micrococcaceae</taxon>
        <taxon>Glutamicibacter</taxon>
    </lineage>
</organism>
<evidence type="ECO:0000259" key="11">
    <source>
        <dbReference type="Pfam" id="PF10589"/>
    </source>
</evidence>
<evidence type="ECO:0000256" key="8">
    <source>
        <dbReference type="ARBA" id="ARBA00023004"/>
    </source>
</evidence>
<dbReference type="GO" id="GO:0003954">
    <property type="term" value="F:NADH dehydrogenase activity"/>
    <property type="evidence" value="ECO:0007669"/>
    <property type="project" value="TreeGrafter"/>
</dbReference>
<evidence type="ECO:0000256" key="5">
    <source>
        <dbReference type="ARBA" id="ARBA00022630"/>
    </source>
</evidence>
<dbReference type="AlphaFoldDB" id="A0AA94XRC9"/>
<keyword evidence="6" id="KW-0288">FMN</keyword>
<comment type="cofactor">
    <cofactor evidence="1">
        <name>FMN</name>
        <dbReference type="ChEBI" id="CHEBI:58210"/>
    </cofactor>
</comment>
<evidence type="ECO:0000256" key="9">
    <source>
        <dbReference type="ARBA" id="ARBA00023014"/>
    </source>
</evidence>
<protein>
    <recommendedName>
        <fullName evidence="14">NADH-ubiquinone oxidoreductase 51kDa subunit iron-sulphur binding domain-containing protein</fullName>
    </recommendedName>
</protein>
<dbReference type="RefSeq" id="WP_257745484.1">
    <property type="nucleotide sequence ID" value="NZ_CP102487.1"/>
</dbReference>
<dbReference type="GO" id="GO:0046872">
    <property type="term" value="F:metal ion binding"/>
    <property type="evidence" value="ECO:0007669"/>
    <property type="project" value="UniProtKB-KW"/>
</dbReference>
<keyword evidence="4" id="KW-0004">4Fe-4S</keyword>
<dbReference type="GO" id="GO:0045333">
    <property type="term" value="P:cellular respiration"/>
    <property type="evidence" value="ECO:0007669"/>
    <property type="project" value="TreeGrafter"/>
</dbReference>